<dbReference type="AlphaFoldDB" id="A0ABD1L6R3"/>
<dbReference type="EMBL" id="JBGMDY010000010">
    <property type="protein sequence ID" value="KAL2319207.1"/>
    <property type="molecule type" value="Genomic_DNA"/>
</dbReference>
<protein>
    <submittedName>
        <fullName evidence="1">Uncharacterized protein</fullName>
    </submittedName>
</protein>
<keyword evidence="2" id="KW-1185">Reference proteome</keyword>
<proteinExistence type="predicted"/>
<dbReference type="Proteomes" id="UP001603857">
    <property type="component" value="Unassembled WGS sequence"/>
</dbReference>
<evidence type="ECO:0000313" key="1">
    <source>
        <dbReference type="EMBL" id="KAL2319207.1"/>
    </source>
</evidence>
<accession>A0ABD1L6R3</accession>
<name>A0ABD1L6R3_9FABA</name>
<sequence>MPVHQPLARDGKVYSSSHAPWWLVPGGKPQPSSSRAAGYPKLPRVHFSDFFDPPVFQPRFHPPLFSCPVSTETLSTPPPAFNQLFQPRPVFSPGFHGMGGFIFHVSQPPTFFMVLTPFSRFLARFQPKLFQPRPGHVFTRCCLGFHGMGGSTFSCESTTNVFHGFNPVFTFFARMFETLSTPPFFHATRFHVFPGFHGHQRRINVFIFMPNVFVSWFSPRFHVSPAFNHQRFSWFSPRFQSFNPARPCFHSLLPRFSWHGRINVFV</sequence>
<reference evidence="1 2" key="1">
    <citation type="submission" date="2024-08" db="EMBL/GenBank/DDBJ databases">
        <title>Insights into the chromosomal genome structure of Flemingia macrophylla.</title>
        <authorList>
            <person name="Ding Y."/>
            <person name="Zhao Y."/>
            <person name="Bi W."/>
            <person name="Wu M."/>
            <person name="Zhao G."/>
            <person name="Gong Y."/>
            <person name="Li W."/>
            <person name="Zhang P."/>
        </authorList>
    </citation>
    <scope>NUCLEOTIDE SEQUENCE [LARGE SCALE GENOMIC DNA]</scope>
    <source>
        <strain evidence="1">DYQJB</strain>
        <tissue evidence="1">Leaf</tissue>
    </source>
</reference>
<evidence type="ECO:0000313" key="2">
    <source>
        <dbReference type="Proteomes" id="UP001603857"/>
    </source>
</evidence>
<organism evidence="1 2">
    <name type="scientific">Flemingia macrophylla</name>
    <dbReference type="NCBI Taxonomy" id="520843"/>
    <lineage>
        <taxon>Eukaryota</taxon>
        <taxon>Viridiplantae</taxon>
        <taxon>Streptophyta</taxon>
        <taxon>Embryophyta</taxon>
        <taxon>Tracheophyta</taxon>
        <taxon>Spermatophyta</taxon>
        <taxon>Magnoliopsida</taxon>
        <taxon>eudicotyledons</taxon>
        <taxon>Gunneridae</taxon>
        <taxon>Pentapetalae</taxon>
        <taxon>rosids</taxon>
        <taxon>fabids</taxon>
        <taxon>Fabales</taxon>
        <taxon>Fabaceae</taxon>
        <taxon>Papilionoideae</taxon>
        <taxon>50 kb inversion clade</taxon>
        <taxon>NPAAA clade</taxon>
        <taxon>indigoferoid/millettioid clade</taxon>
        <taxon>Phaseoleae</taxon>
        <taxon>Flemingia</taxon>
    </lineage>
</organism>
<gene>
    <name evidence="1" type="ORF">Fmac_028176</name>
</gene>
<comment type="caution">
    <text evidence="1">The sequence shown here is derived from an EMBL/GenBank/DDBJ whole genome shotgun (WGS) entry which is preliminary data.</text>
</comment>